<dbReference type="RefSeq" id="WP_004895538.1">
    <property type="nucleotide sequence ID" value="NZ_GG704974.1"/>
</dbReference>
<organism evidence="1 2">
    <name type="scientific">Acinetobacter johnsonii SH046</name>
    <dbReference type="NCBI Taxonomy" id="575586"/>
    <lineage>
        <taxon>Bacteria</taxon>
        <taxon>Pseudomonadati</taxon>
        <taxon>Pseudomonadota</taxon>
        <taxon>Gammaproteobacteria</taxon>
        <taxon>Moraxellales</taxon>
        <taxon>Moraxellaceae</taxon>
        <taxon>Acinetobacter</taxon>
    </lineage>
</organism>
<dbReference type="HOGENOM" id="CLU_1575074_0_0_6"/>
<gene>
    <name evidence="1" type="ORF">HMPREF0016_03053</name>
</gene>
<dbReference type="InterPro" id="IPR042297">
    <property type="entry name" value="Antirestriction_sf"/>
</dbReference>
<sequence>MSAIEVKKEVVHLTDEEVLLMGDYELDKLKYLNMFKAHQDDEQENQTSNVMWEFLNAYEQYVFHFANQLGGEQYKSGYWKMDNGFFILQGNEDTIFNVSNDFGFETKFNLLEFSIAVNLFALSHLCFWAHDRNKSLINNLAVFFSDYTKDFLKKNSGILSEDIYIIID</sequence>
<proteinExistence type="predicted"/>
<reference evidence="2" key="1">
    <citation type="journal article" date="2012" name="PLoS ONE">
        <title>The success of Acinetobacter species; genetic, metabolic and virulence attributes.</title>
        <authorList>
            <person name="Peleg A.Y."/>
            <person name="de Breij A."/>
            <person name="Adams M.D."/>
            <person name="Cerqueira G.M."/>
            <person name="Mocali S."/>
            <person name="Galardini M."/>
            <person name="Nibbering P.H."/>
            <person name="Earl A.M."/>
            <person name="Ward D.V."/>
            <person name="Paterson D.L."/>
            <person name="Seifert H."/>
            <person name="Dijkshoorn L."/>
        </authorList>
    </citation>
    <scope>NUCLEOTIDE SEQUENCE [LARGE SCALE GENOMIC DNA]</scope>
    <source>
        <strain evidence="2">SH046</strain>
    </source>
</reference>
<dbReference type="AlphaFoldDB" id="D0SGT0"/>
<accession>D0SGT0</accession>
<dbReference type="Proteomes" id="UP000012047">
    <property type="component" value="Unassembled WGS sequence"/>
</dbReference>
<dbReference type="eggNOG" id="ENOG5032KA0">
    <property type="taxonomic scope" value="Bacteria"/>
</dbReference>
<evidence type="ECO:0000313" key="2">
    <source>
        <dbReference type="Proteomes" id="UP000012047"/>
    </source>
</evidence>
<name>D0SGT0_ACIJO</name>
<dbReference type="Gene3D" id="3.30.70.3580">
    <property type="entry name" value="Antirestriction protein"/>
    <property type="match status" value="1"/>
</dbReference>
<evidence type="ECO:0000313" key="1">
    <source>
        <dbReference type="EMBL" id="EEY94786.1"/>
    </source>
</evidence>
<protein>
    <submittedName>
        <fullName evidence="1">Antirestriction protein</fullName>
    </submittedName>
</protein>
<dbReference type="EMBL" id="GG704974">
    <property type="protein sequence ID" value="EEY94786.1"/>
    <property type="molecule type" value="Genomic_DNA"/>
</dbReference>